<dbReference type="OrthoDB" id="5791192at2759"/>
<accession>A0A0C2FJM0</accession>
<reference evidence="3 4" key="1">
    <citation type="submission" date="2013-12" db="EMBL/GenBank/DDBJ databases">
        <title>Draft genome of the parsitic nematode Ancylostoma duodenale.</title>
        <authorList>
            <person name="Mitreva M."/>
        </authorList>
    </citation>
    <scope>NUCLEOTIDE SEQUENCE [LARGE SCALE GENOMIC DNA]</scope>
    <source>
        <strain evidence="3 4">Zhejiang</strain>
    </source>
</reference>
<dbReference type="Proteomes" id="UP000054047">
    <property type="component" value="Unassembled WGS sequence"/>
</dbReference>
<evidence type="ECO:0000256" key="1">
    <source>
        <dbReference type="ARBA" id="ARBA00023170"/>
    </source>
</evidence>
<proteinExistence type="predicted"/>
<sequence>LGLFLLACGICSMMRIRTYIKLQHADVDKNIRKLEKLMFRVSGFAVMYVLPTAASAAVLCYQALQMPLWLDSKFVVAVGHSIATDLGSDQKFFP</sequence>
<dbReference type="GO" id="GO:0007166">
    <property type="term" value="P:cell surface receptor signaling pathway"/>
    <property type="evidence" value="ECO:0007669"/>
    <property type="project" value="InterPro"/>
</dbReference>
<feature type="non-terminal residue" evidence="3">
    <location>
        <position position="1"/>
    </location>
</feature>
<organism evidence="3 4">
    <name type="scientific">Ancylostoma duodenale</name>
    <dbReference type="NCBI Taxonomy" id="51022"/>
    <lineage>
        <taxon>Eukaryota</taxon>
        <taxon>Metazoa</taxon>
        <taxon>Ecdysozoa</taxon>
        <taxon>Nematoda</taxon>
        <taxon>Chromadorea</taxon>
        <taxon>Rhabditida</taxon>
        <taxon>Rhabditina</taxon>
        <taxon>Rhabditomorpha</taxon>
        <taxon>Strongyloidea</taxon>
        <taxon>Ancylostomatidae</taxon>
        <taxon>Ancylostomatinae</taxon>
        <taxon>Ancylostoma</taxon>
    </lineage>
</organism>
<protein>
    <recommendedName>
        <fullName evidence="2">Frizzled/Smoothened 7TM domain-containing protein</fullName>
    </recommendedName>
</protein>
<feature type="domain" description="Frizzled/Smoothened 7TM" evidence="2">
    <location>
        <begin position="1"/>
        <end position="73"/>
    </location>
</feature>
<evidence type="ECO:0000313" key="3">
    <source>
        <dbReference type="EMBL" id="KIH45076.1"/>
    </source>
</evidence>
<name>A0A0C2FJM0_9BILA</name>
<dbReference type="EMBL" id="KN774068">
    <property type="protein sequence ID" value="KIH45076.1"/>
    <property type="molecule type" value="Genomic_DNA"/>
</dbReference>
<gene>
    <name evidence="3" type="ORF">ANCDUO_24889</name>
</gene>
<keyword evidence="4" id="KW-1185">Reference proteome</keyword>
<dbReference type="Gene3D" id="1.20.1070.10">
    <property type="entry name" value="Rhodopsin 7-helix transmembrane proteins"/>
    <property type="match status" value="1"/>
</dbReference>
<dbReference type="InterPro" id="IPR000539">
    <property type="entry name" value="Frizzled/Smoothened_7TM"/>
</dbReference>
<evidence type="ECO:0000313" key="4">
    <source>
        <dbReference type="Proteomes" id="UP000054047"/>
    </source>
</evidence>
<evidence type="ECO:0000259" key="2">
    <source>
        <dbReference type="Pfam" id="PF01534"/>
    </source>
</evidence>
<dbReference type="GO" id="GO:0016020">
    <property type="term" value="C:membrane"/>
    <property type="evidence" value="ECO:0007669"/>
    <property type="project" value="InterPro"/>
</dbReference>
<dbReference type="AlphaFoldDB" id="A0A0C2FJM0"/>
<keyword evidence="1" id="KW-0675">Receptor</keyword>
<dbReference type="Pfam" id="PF01534">
    <property type="entry name" value="Frizzled"/>
    <property type="match status" value="1"/>
</dbReference>